<feature type="domain" description="Gfo/Idh/MocA-like oxidoreductase N-terminal" evidence="2">
    <location>
        <begin position="16"/>
        <end position="139"/>
    </location>
</feature>
<dbReference type="SUPFAM" id="SSF51735">
    <property type="entry name" value="NAD(P)-binding Rossmann-fold domains"/>
    <property type="match status" value="1"/>
</dbReference>
<keyword evidence="1 4" id="KW-0560">Oxidoreductase</keyword>
<proteinExistence type="predicted"/>
<dbReference type="Gene3D" id="3.40.50.720">
    <property type="entry name" value="NAD(P)-binding Rossmann-like Domain"/>
    <property type="match status" value="1"/>
</dbReference>
<dbReference type="Proteomes" id="UP000246073">
    <property type="component" value="Unassembled WGS sequence"/>
</dbReference>
<evidence type="ECO:0000256" key="1">
    <source>
        <dbReference type="ARBA" id="ARBA00023002"/>
    </source>
</evidence>
<dbReference type="EMBL" id="OOFM01000005">
    <property type="protein sequence ID" value="SPL65780.1"/>
    <property type="molecule type" value="Genomic_DNA"/>
</dbReference>
<dbReference type="GO" id="GO:0050112">
    <property type="term" value="F:inositol 2-dehydrogenase (NAD+) activity"/>
    <property type="evidence" value="ECO:0007669"/>
    <property type="project" value="UniProtKB-EC"/>
</dbReference>
<dbReference type="InterPro" id="IPR000683">
    <property type="entry name" value="Gfo/Idh/MocA-like_OxRdtase_N"/>
</dbReference>
<evidence type="ECO:0000259" key="3">
    <source>
        <dbReference type="Pfam" id="PF22725"/>
    </source>
</evidence>
<dbReference type="GO" id="GO:0000166">
    <property type="term" value="F:nucleotide binding"/>
    <property type="evidence" value="ECO:0007669"/>
    <property type="project" value="InterPro"/>
</dbReference>
<dbReference type="SUPFAM" id="SSF55347">
    <property type="entry name" value="Glyceraldehyde-3-phosphate dehydrogenase-like, C-terminal domain"/>
    <property type="match status" value="1"/>
</dbReference>
<evidence type="ECO:0000259" key="2">
    <source>
        <dbReference type="Pfam" id="PF01408"/>
    </source>
</evidence>
<name>A0A2P9HPP3_9HYPH</name>
<evidence type="ECO:0000313" key="4">
    <source>
        <dbReference type="EMBL" id="SPL65780.1"/>
    </source>
</evidence>
<dbReference type="EC" id="1.1.1.18" evidence="4"/>
<dbReference type="PANTHER" id="PTHR43818:SF11">
    <property type="entry name" value="BCDNA.GH03377"/>
    <property type="match status" value="1"/>
</dbReference>
<dbReference type="InterPro" id="IPR055170">
    <property type="entry name" value="GFO_IDH_MocA-like_dom"/>
</dbReference>
<gene>
    <name evidence="4" type="ORF">OHAE_1647</name>
</gene>
<dbReference type="Pfam" id="PF22725">
    <property type="entry name" value="GFO_IDH_MocA_C3"/>
    <property type="match status" value="1"/>
</dbReference>
<dbReference type="PANTHER" id="PTHR43818">
    <property type="entry name" value="BCDNA.GH03377"/>
    <property type="match status" value="1"/>
</dbReference>
<reference evidence="5" key="1">
    <citation type="submission" date="2017-12" db="EMBL/GenBank/DDBJ databases">
        <authorList>
            <person name="Diaz M."/>
        </authorList>
    </citation>
    <scope>NUCLEOTIDE SEQUENCE [LARGE SCALE GENOMIC DNA]</scope>
    <source>
        <strain evidence="5">FI11154</strain>
    </source>
</reference>
<dbReference type="InterPro" id="IPR050463">
    <property type="entry name" value="Gfo/Idh/MocA_oxidrdct_glycsds"/>
</dbReference>
<dbReference type="AlphaFoldDB" id="A0A2P9HPP3"/>
<dbReference type="Pfam" id="PF01408">
    <property type="entry name" value="GFO_IDH_MocA"/>
    <property type="match status" value="1"/>
</dbReference>
<evidence type="ECO:0000313" key="5">
    <source>
        <dbReference type="Proteomes" id="UP000246073"/>
    </source>
</evidence>
<feature type="domain" description="GFO/IDH/MocA-like oxidoreductase" evidence="3">
    <location>
        <begin position="148"/>
        <end position="282"/>
    </location>
</feature>
<organism evidence="4 5">
    <name type="scientific">Ochrobactrum soli</name>
    <dbReference type="NCBI Taxonomy" id="2448455"/>
    <lineage>
        <taxon>Bacteria</taxon>
        <taxon>Pseudomonadati</taxon>
        <taxon>Pseudomonadota</taxon>
        <taxon>Alphaproteobacteria</taxon>
        <taxon>Hyphomicrobiales</taxon>
        <taxon>Brucellaceae</taxon>
        <taxon>Brucella/Ochrobactrum group</taxon>
        <taxon>Ochrobactrum</taxon>
    </lineage>
</organism>
<dbReference type="InterPro" id="IPR036291">
    <property type="entry name" value="NAD(P)-bd_dom_sf"/>
</dbReference>
<sequence>MYGVSAWEEGMAVVTGLIGSGFMGKTHALALANVNRIFDLPLQVELHTLADIDETTAEKAARQLGFAHATGNWCDLIADPTINLIDITTPNRFHKEMALAAIEAGKHVYCEKPLAPSAADCLEMTLAAEKKGVQTAVGFNYLKNPMIRLAKDIIDSGEIGEVRNFRGIHAEDFMADARIPWTWRLDPAGGGGALADIGSHIIAAARYLVGPIAEVMGKTVTAIRERPDSADPSQSKPVEVDDVCHAMISFSNGATGTLEASWIASGRKMQHDFEISGSKGAIFFTQERFNELDLFLHADKKGQQGFRKIFAGPDHEPYGSFCVAAGHQIGFNDLKTIEVRDFLLAIAGHKTGHADFREGYEVQKTLETIYGSARERQWRRV</sequence>
<protein>
    <submittedName>
        <fullName evidence="4">Myo-inositol 2-dehydrogenase 2</fullName>
        <ecNumber evidence="4">1.1.1.18</ecNumber>
    </submittedName>
</protein>
<accession>A0A2P9HPP3</accession>
<dbReference type="Gene3D" id="3.30.360.10">
    <property type="entry name" value="Dihydrodipicolinate Reductase, domain 2"/>
    <property type="match status" value="1"/>
</dbReference>